<dbReference type="AlphaFoldDB" id="A0A366KE55"/>
<dbReference type="InterPro" id="IPR004808">
    <property type="entry name" value="AP_endonuc_1"/>
</dbReference>
<dbReference type="GO" id="GO:0008081">
    <property type="term" value="F:phosphoric diester hydrolase activity"/>
    <property type="evidence" value="ECO:0007669"/>
    <property type="project" value="TreeGrafter"/>
</dbReference>
<dbReference type="PANTHER" id="PTHR22748">
    <property type="entry name" value="AP ENDONUCLEASE"/>
    <property type="match status" value="1"/>
</dbReference>
<feature type="site" description="Important for catalytic activity" evidence="8">
    <location>
        <position position="255"/>
    </location>
</feature>
<evidence type="ECO:0000256" key="5">
    <source>
        <dbReference type="ARBA" id="ARBA00022842"/>
    </source>
</evidence>
<feature type="binding site" evidence="7">
    <location>
        <position position="281"/>
    </location>
    <ligand>
        <name>Mg(2+)</name>
        <dbReference type="ChEBI" id="CHEBI:18420"/>
        <label>1</label>
    </ligand>
</feature>
<keyword evidence="3 7" id="KW-0479">Metal-binding</keyword>
<feature type="binding site" evidence="7">
    <location>
        <position position="172"/>
    </location>
    <ligand>
        <name>Mg(2+)</name>
        <dbReference type="ChEBI" id="CHEBI:18420"/>
        <label>1</label>
    </ligand>
</feature>
<dbReference type="PROSITE" id="PS00728">
    <property type="entry name" value="AP_NUCLEASE_F1_3"/>
    <property type="match status" value="1"/>
</dbReference>
<organism evidence="10 11">
    <name type="scientific">Bifidobacterium xylocopae</name>
    <dbReference type="NCBI Taxonomy" id="2493119"/>
    <lineage>
        <taxon>Bacteria</taxon>
        <taxon>Bacillati</taxon>
        <taxon>Actinomycetota</taxon>
        <taxon>Actinomycetes</taxon>
        <taxon>Bifidobacteriales</taxon>
        <taxon>Bifidobacteriaceae</taxon>
        <taxon>Bifidobacterium</taxon>
    </lineage>
</organism>
<gene>
    <name evidence="10" type="ORF">CRD59_02165</name>
</gene>
<keyword evidence="11" id="KW-1185">Reference proteome</keyword>
<feature type="binding site" evidence="7">
    <location>
        <position position="9"/>
    </location>
    <ligand>
        <name>Mg(2+)</name>
        <dbReference type="ChEBI" id="CHEBI:18420"/>
        <label>1</label>
    </ligand>
</feature>
<dbReference type="OrthoDB" id="9803914at2"/>
<sequence>MAYKFISWNIDSLNAALAGSSDRSALSQAVVEEVAQASPDVFAIQETKLNSSVPKKTDMLLGILRQRFPDYEIVYNTSEPPARKGYAGTMMLYKKSLPSPDVERPQIGAPDTMDSEGRVLTLEFPDFYVVTVYTPNSGNGLIRLKARQVWDDRFRDYLRRLDKRLPVFVGGDFNVAHDEIDLANPQSNHHSAGFTDEERAHFGKLLDAGFTDSFRLLHGDASPTFKDGREERSIYTWFAQRVPTAKAHNSGWRIDYWLSSDRVAKSITSCRPLDTGERQDHLPLELTFEP</sequence>
<comment type="cofactor">
    <cofactor evidence="1">
        <name>Mn(2+)</name>
        <dbReference type="ChEBI" id="CHEBI:29035"/>
    </cofactor>
</comment>
<feature type="domain" description="Endonuclease/exonuclease/phosphatase" evidence="9">
    <location>
        <begin position="6"/>
        <end position="265"/>
    </location>
</feature>
<feature type="binding site" evidence="7">
    <location>
        <position position="174"/>
    </location>
    <ligand>
        <name>Mg(2+)</name>
        <dbReference type="ChEBI" id="CHEBI:18420"/>
        <label>1</label>
    </ligand>
</feature>
<protein>
    <submittedName>
        <fullName evidence="10">Exodeoxyribonuclease</fullName>
    </submittedName>
</protein>
<evidence type="ECO:0000256" key="6">
    <source>
        <dbReference type="PIRSR" id="PIRSR604808-1"/>
    </source>
</evidence>
<comment type="similarity">
    <text evidence="2">Belongs to the DNA repair enzymes AP/ExoA family.</text>
</comment>
<feature type="binding site" evidence="7">
    <location>
        <position position="46"/>
    </location>
    <ligand>
        <name>Mg(2+)</name>
        <dbReference type="ChEBI" id="CHEBI:18420"/>
        <label>1</label>
    </ligand>
</feature>
<dbReference type="RefSeq" id="WP_113852955.1">
    <property type="nucleotide sequence ID" value="NZ_PDCH01000002.1"/>
</dbReference>
<keyword evidence="5 7" id="KW-0460">Magnesium</keyword>
<feature type="binding site" evidence="7">
    <location>
        <position position="280"/>
    </location>
    <ligand>
        <name>Mg(2+)</name>
        <dbReference type="ChEBI" id="CHEBI:18420"/>
        <label>1</label>
    </ligand>
</feature>
<dbReference type="InterPro" id="IPR020848">
    <property type="entry name" value="AP_endonuclease_F1_CS"/>
</dbReference>
<keyword evidence="4" id="KW-0378">Hydrolase</keyword>
<evidence type="ECO:0000313" key="10">
    <source>
        <dbReference type="EMBL" id="RBP99859.1"/>
    </source>
</evidence>
<dbReference type="InterPro" id="IPR036691">
    <property type="entry name" value="Endo/exonu/phosph_ase_sf"/>
</dbReference>
<feature type="site" description="Transition state stabilizer" evidence="8">
    <location>
        <position position="174"/>
    </location>
</feature>
<feature type="active site" evidence="6">
    <location>
        <position position="133"/>
    </location>
</feature>
<evidence type="ECO:0000256" key="2">
    <source>
        <dbReference type="ARBA" id="ARBA00007092"/>
    </source>
</evidence>
<evidence type="ECO:0000313" key="11">
    <source>
        <dbReference type="Proteomes" id="UP000252345"/>
    </source>
</evidence>
<evidence type="ECO:0000259" key="9">
    <source>
        <dbReference type="Pfam" id="PF03372"/>
    </source>
</evidence>
<dbReference type="EMBL" id="PDCH01000002">
    <property type="protein sequence ID" value="RBP99859.1"/>
    <property type="molecule type" value="Genomic_DNA"/>
</dbReference>
<dbReference type="InterPro" id="IPR020847">
    <property type="entry name" value="AP_endonuclease_F1_BS"/>
</dbReference>
<evidence type="ECO:0000256" key="8">
    <source>
        <dbReference type="PIRSR" id="PIRSR604808-3"/>
    </source>
</evidence>
<name>A0A366KE55_9BIFI</name>
<dbReference type="PANTHER" id="PTHR22748:SF6">
    <property type="entry name" value="DNA-(APURINIC OR APYRIMIDINIC SITE) ENDONUCLEASE"/>
    <property type="match status" value="1"/>
</dbReference>
<dbReference type="Pfam" id="PF03372">
    <property type="entry name" value="Exo_endo_phos"/>
    <property type="match status" value="1"/>
</dbReference>
<proteinExistence type="inferred from homology"/>
<feature type="active site" description="Proton acceptor" evidence="6">
    <location>
        <position position="281"/>
    </location>
</feature>
<evidence type="ECO:0000256" key="4">
    <source>
        <dbReference type="ARBA" id="ARBA00022801"/>
    </source>
</evidence>
<dbReference type="Proteomes" id="UP000252345">
    <property type="component" value="Unassembled WGS sequence"/>
</dbReference>
<dbReference type="CDD" id="cd09087">
    <property type="entry name" value="Ape1-like_AP-endo"/>
    <property type="match status" value="1"/>
</dbReference>
<feature type="site" description="Interaction with DNA substrate" evidence="8">
    <location>
        <position position="281"/>
    </location>
</feature>
<feature type="active site" description="Proton donor/acceptor" evidence="6">
    <location>
        <position position="172"/>
    </location>
</feature>
<evidence type="ECO:0000256" key="7">
    <source>
        <dbReference type="PIRSR" id="PIRSR604808-2"/>
    </source>
</evidence>
<comment type="cofactor">
    <cofactor evidence="7">
        <name>Mg(2+)</name>
        <dbReference type="ChEBI" id="CHEBI:18420"/>
    </cofactor>
    <cofactor evidence="7">
        <name>Mn(2+)</name>
        <dbReference type="ChEBI" id="CHEBI:29035"/>
    </cofactor>
    <text evidence="7">Probably binds two magnesium or manganese ions per subunit.</text>
</comment>
<dbReference type="Gene3D" id="3.60.10.10">
    <property type="entry name" value="Endonuclease/exonuclease/phosphatase"/>
    <property type="match status" value="1"/>
</dbReference>
<dbReference type="GO" id="GO:0006284">
    <property type="term" value="P:base-excision repair"/>
    <property type="evidence" value="ECO:0007669"/>
    <property type="project" value="TreeGrafter"/>
</dbReference>
<dbReference type="NCBIfam" id="TIGR00633">
    <property type="entry name" value="xth"/>
    <property type="match status" value="1"/>
</dbReference>
<dbReference type="PROSITE" id="PS00726">
    <property type="entry name" value="AP_NUCLEASE_F1_1"/>
    <property type="match status" value="1"/>
</dbReference>
<evidence type="ECO:0000256" key="3">
    <source>
        <dbReference type="ARBA" id="ARBA00022723"/>
    </source>
</evidence>
<dbReference type="InterPro" id="IPR005135">
    <property type="entry name" value="Endo/exonuclease/phosphatase"/>
</dbReference>
<reference evidence="10 11" key="1">
    <citation type="submission" date="2017-10" db="EMBL/GenBank/DDBJ databases">
        <title>Bifidobacterium xylocopum sp. nov. and Bifidobacterium aemilianum sp. nov., from the carpenter bee (Xylocopa violacea) digestive tract.</title>
        <authorList>
            <person name="Alberoni D."/>
            <person name="Baffoni L."/>
            <person name="Di Gioia D."/>
            <person name="Gaggia F."/>
            <person name="Biavati B."/>
        </authorList>
    </citation>
    <scope>NUCLEOTIDE SEQUENCE [LARGE SCALE GENOMIC DNA]</scope>
    <source>
        <strain evidence="10 11">XV2</strain>
    </source>
</reference>
<dbReference type="GO" id="GO:0003906">
    <property type="term" value="F:DNA-(apurinic or apyrimidinic site) endonuclease activity"/>
    <property type="evidence" value="ECO:0007669"/>
    <property type="project" value="TreeGrafter"/>
</dbReference>
<dbReference type="GO" id="GO:0046872">
    <property type="term" value="F:metal ion binding"/>
    <property type="evidence" value="ECO:0007669"/>
    <property type="project" value="UniProtKB-KW"/>
</dbReference>
<dbReference type="GO" id="GO:0003677">
    <property type="term" value="F:DNA binding"/>
    <property type="evidence" value="ECO:0007669"/>
    <property type="project" value="InterPro"/>
</dbReference>
<keyword evidence="7" id="KW-0464">Manganese</keyword>
<dbReference type="SUPFAM" id="SSF56219">
    <property type="entry name" value="DNase I-like"/>
    <property type="match status" value="1"/>
</dbReference>
<comment type="caution">
    <text evidence="10">The sequence shown here is derived from an EMBL/GenBank/DDBJ whole genome shotgun (WGS) entry which is preliminary data.</text>
</comment>
<accession>A0A366KE55</accession>
<evidence type="ECO:0000256" key="1">
    <source>
        <dbReference type="ARBA" id="ARBA00001936"/>
    </source>
</evidence>
<dbReference type="GO" id="GO:0008311">
    <property type="term" value="F:double-stranded DNA 3'-5' DNA exonuclease activity"/>
    <property type="evidence" value="ECO:0007669"/>
    <property type="project" value="TreeGrafter"/>
</dbReference>
<dbReference type="PROSITE" id="PS51435">
    <property type="entry name" value="AP_NUCLEASE_F1_4"/>
    <property type="match status" value="1"/>
</dbReference>